<evidence type="ECO:0000256" key="6">
    <source>
        <dbReference type="SAM" id="MobiDB-lite"/>
    </source>
</evidence>
<name>A0A1H7LQ68_HALLR</name>
<evidence type="ECO:0000256" key="5">
    <source>
        <dbReference type="ARBA" id="ARBA00023136"/>
    </source>
</evidence>
<dbReference type="PANTHER" id="PTHR21716:SF4">
    <property type="entry name" value="TRANSMEMBRANE PROTEIN 245"/>
    <property type="match status" value="1"/>
</dbReference>
<feature type="region of interest" description="Disordered" evidence="6">
    <location>
        <begin position="328"/>
        <end position="362"/>
    </location>
</feature>
<dbReference type="AlphaFoldDB" id="A0A1H7LQ68"/>
<evidence type="ECO:0000256" key="3">
    <source>
        <dbReference type="ARBA" id="ARBA00022692"/>
    </source>
</evidence>
<feature type="transmembrane region" description="Helical" evidence="7">
    <location>
        <begin position="129"/>
        <end position="153"/>
    </location>
</feature>
<protein>
    <submittedName>
        <fullName evidence="8">Predicted PurR-regulated permease PerM</fullName>
    </submittedName>
</protein>
<feature type="compositionally biased region" description="Polar residues" evidence="6">
    <location>
        <begin position="333"/>
        <end position="348"/>
    </location>
</feature>
<dbReference type="EMBL" id="FOAD01000002">
    <property type="protein sequence ID" value="SEL01050.1"/>
    <property type="molecule type" value="Genomic_DNA"/>
</dbReference>
<reference evidence="8 9" key="1">
    <citation type="submission" date="2016-10" db="EMBL/GenBank/DDBJ databases">
        <authorList>
            <person name="de Groot N.N."/>
        </authorList>
    </citation>
    <scope>NUCLEOTIDE SEQUENCE [LARGE SCALE GENOMIC DNA]</scope>
    <source>
        <strain evidence="8 9">CDM_5</strain>
    </source>
</reference>
<feature type="transmembrane region" description="Helical" evidence="7">
    <location>
        <begin position="12"/>
        <end position="44"/>
    </location>
</feature>
<evidence type="ECO:0000256" key="4">
    <source>
        <dbReference type="ARBA" id="ARBA00022989"/>
    </source>
</evidence>
<keyword evidence="5 7" id="KW-0472">Membrane</keyword>
<organism evidence="8 9">
    <name type="scientific">Haloferax larsenii</name>
    <dbReference type="NCBI Taxonomy" id="302484"/>
    <lineage>
        <taxon>Archaea</taxon>
        <taxon>Methanobacteriati</taxon>
        <taxon>Methanobacteriota</taxon>
        <taxon>Stenosarchaea group</taxon>
        <taxon>Halobacteria</taxon>
        <taxon>Halobacteriales</taxon>
        <taxon>Haloferacaceae</taxon>
        <taxon>Haloferax</taxon>
    </lineage>
</organism>
<dbReference type="InterPro" id="IPR002549">
    <property type="entry name" value="AI-2E-like"/>
</dbReference>
<sequence length="362" mass="37945">MTNSRPYVLGGVLAVTAIAAAVILVDVLATVFFAITVAYLLVPLRRRLETLGTTRWVSSVVATVAAGIGVVAVLSPLVVIFLLRLDVLLELASLVPDTISFELFGVTFVETVEEIRTVAFSVLRSVGQAVATAAPVLLIKLTLAGFLVFALLLSGDSVGKTLLALVPEEYRFAARALNARCRETLFAIYVLQAATAFGTFFIGLAVFWALGYTYVITLSTVAAVLQFIPIVGPSFLLAGMAIYHLAVGEVVAAVLIVFVGGFAIAWLPDILIRPRLAKETADLPGSLYFVGFVGGLLSLGPIGIIAGPLVVALVVESVALLGDELNVEDETPPATSTPTLSEFSASAESSRDSATDSTEVGN</sequence>
<evidence type="ECO:0000313" key="9">
    <source>
        <dbReference type="Proteomes" id="UP000183894"/>
    </source>
</evidence>
<proteinExistence type="inferred from homology"/>
<feature type="transmembrane region" description="Helical" evidence="7">
    <location>
        <begin position="245"/>
        <end position="267"/>
    </location>
</feature>
<evidence type="ECO:0000256" key="7">
    <source>
        <dbReference type="SAM" id="Phobius"/>
    </source>
</evidence>
<dbReference type="PANTHER" id="PTHR21716">
    <property type="entry name" value="TRANSMEMBRANE PROTEIN"/>
    <property type="match status" value="1"/>
</dbReference>
<keyword evidence="3 7" id="KW-0812">Transmembrane</keyword>
<gene>
    <name evidence="8" type="ORF">SAMN04488691_102388</name>
</gene>
<dbReference type="Proteomes" id="UP000183894">
    <property type="component" value="Unassembled WGS sequence"/>
</dbReference>
<dbReference type="Pfam" id="PF01594">
    <property type="entry name" value="AI-2E_transport"/>
    <property type="match status" value="1"/>
</dbReference>
<accession>A0A1H7LQ68</accession>
<comment type="subcellular location">
    <subcellularLocation>
        <location evidence="1">Membrane</location>
        <topology evidence="1">Multi-pass membrane protein</topology>
    </subcellularLocation>
</comment>
<dbReference type="RefSeq" id="WP_244509614.1">
    <property type="nucleotide sequence ID" value="NZ_FOAD01000002.1"/>
</dbReference>
<dbReference type="GO" id="GO:0016020">
    <property type="term" value="C:membrane"/>
    <property type="evidence" value="ECO:0007669"/>
    <property type="project" value="UniProtKB-SubCell"/>
</dbReference>
<feature type="transmembrane region" description="Helical" evidence="7">
    <location>
        <begin position="214"/>
        <end position="238"/>
    </location>
</feature>
<feature type="transmembrane region" description="Helical" evidence="7">
    <location>
        <begin position="287"/>
        <end position="315"/>
    </location>
</feature>
<feature type="transmembrane region" description="Helical" evidence="7">
    <location>
        <begin position="56"/>
        <end position="83"/>
    </location>
</feature>
<evidence type="ECO:0000256" key="1">
    <source>
        <dbReference type="ARBA" id="ARBA00004141"/>
    </source>
</evidence>
<evidence type="ECO:0000256" key="2">
    <source>
        <dbReference type="ARBA" id="ARBA00009773"/>
    </source>
</evidence>
<keyword evidence="4 7" id="KW-1133">Transmembrane helix</keyword>
<comment type="similarity">
    <text evidence="2">Belongs to the autoinducer-2 exporter (AI-2E) (TC 2.A.86) family.</text>
</comment>
<feature type="transmembrane region" description="Helical" evidence="7">
    <location>
        <begin position="185"/>
        <end position="208"/>
    </location>
</feature>
<evidence type="ECO:0000313" key="8">
    <source>
        <dbReference type="EMBL" id="SEL01050.1"/>
    </source>
</evidence>